<dbReference type="EMBL" id="CAJNDS010000726">
    <property type="protein sequence ID" value="CAE7230599.1"/>
    <property type="molecule type" value="Genomic_DNA"/>
</dbReference>
<reference evidence="2" key="1">
    <citation type="submission" date="2021-02" db="EMBL/GenBank/DDBJ databases">
        <authorList>
            <person name="Dougan E. K."/>
            <person name="Rhodes N."/>
            <person name="Thang M."/>
            <person name="Chan C."/>
        </authorList>
    </citation>
    <scope>NUCLEOTIDE SEQUENCE</scope>
</reference>
<keyword evidence="1" id="KW-0732">Signal</keyword>
<gene>
    <name evidence="2" type="ORF">SNAT2548_LOCUS9387</name>
</gene>
<protein>
    <submittedName>
        <fullName evidence="2">Uncharacterized protein</fullName>
    </submittedName>
</protein>
<dbReference type="Proteomes" id="UP000604046">
    <property type="component" value="Unassembled WGS sequence"/>
</dbReference>
<name>A0A812KLW4_9DINO</name>
<sequence>MKDLTQDRTAGMMMLLAASARVAAICLGAPAIAGGFAGDVKHLEAAFSKDVQELGYLSPDCVLLELDLACKLRQTHPHRFLNDARNPEVGNFFKGLNKELYTVEAVLQTAFAMQPLLTISDLEAAVLKMCAPAHTVVGNDWLKRCAMPT</sequence>
<feature type="chain" id="PRO_5033059519" evidence="1">
    <location>
        <begin position="25"/>
        <end position="149"/>
    </location>
</feature>
<proteinExistence type="predicted"/>
<accession>A0A812KLW4</accession>
<feature type="signal peptide" evidence="1">
    <location>
        <begin position="1"/>
        <end position="24"/>
    </location>
</feature>
<comment type="caution">
    <text evidence="2">The sequence shown here is derived from an EMBL/GenBank/DDBJ whole genome shotgun (WGS) entry which is preliminary data.</text>
</comment>
<organism evidence="2 3">
    <name type="scientific">Symbiodinium natans</name>
    <dbReference type="NCBI Taxonomy" id="878477"/>
    <lineage>
        <taxon>Eukaryota</taxon>
        <taxon>Sar</taxon>
        <taxon>Alveolata</taxon>
        <taxon>Dinophyceae</taxon>
        <taxon>Suessiales</taxon>
        <taxon>Symbiodiniaceae</taxon>
        <taxon>Symbiodinium</taxon>
    </lineage>
</organism>
<evidence type="ECO:0000256" key="1">
    <source>
        <dbReference type="SAM" id="SignalP"/>
    </source>
</evidence>
<dbReference type="AlphaFoldDB" id="A0A812KLW4"/>
<evidence type="ECO:0000313" key="2">
    <source>
        <dbReference type="EMBL" id="CAE7230599.1"/>
    </source>
</evidence>
<keyword evidence="3" id="KW-1185">Reference proteome</keyword>
<evidence type="ECO:0000313" key="3">
    <source>
        <dbReference type="Proteomes" id="UP000604046"/>
    </source>
</evidence>